<dbReference type="EMBL" id="CAJNOE010007144">
    <property type="protein sequence ID" value="CAF1526703.1"/>
    <property type="molecule type" value="Genomic_DNA"/>
</dbReference>
<comment type="caution">
    <text evidence="1">The sequence shown here is derived from an EMBL/GenBank/DDBJ whole genome shotgun (WGS) entry which is preliminary data.</text>
</comment>
<reference evidence="1" key="1">
    <citation type="submission" date="2021-02" db="EMBL/GenBank/DDBJ databases">
        <authorList>
            <person name="Nowell W R."/>
        </authorList>
    </citation>
    <scope>NUCLEOTIDE SEQUENCE</scope>
</reference>
<organism evidence="1 2">
    <name type="scientific">Adineta steineri</name>
    <dbReference type="NCBI Taxonomy" id="433720"/>
    <lineage>
        <taxon>Eukaryota</taxon>
        <taxon>Metazoa</taxon>
        <taxon>Spiralia</taxon>
        <taxon>Gnathifera</taxon>
        <taxon>Rotifera</taxon>
        <taxon>Eurotatoria</taxon>
        <taxon>Bdelloidea</taxon>
        <taxon>Adinetida</taxon>
        <taxon>Adinetidae</taxon>
        <taxon>Adineta</taxon>
    </lineage>
</organism>
<proteinExistence type="predicted"/>
<accession>A0A815US14</accession>
<feature type="non-terminal residue" evidence="1">
    <location>
        <position position="1"/>
    </location>
</feature>
<name>A0A815US14_9BILA</name>
<evidence type="ECO:0000313" key="1">
    <source>
        <dbReference type="EMBL" id="CAF1526703.1"/>
    </source>
</evidence>
<dbReference type="AlphaFoldDB" id="A0A815US14"/>
<gene>
    <name evidence="1" type="ORF">IZO911_LOCUS46018</name>
</gene>
<sequence>RIPQVKISNINHAHRIGVSDAYMSEHATNDHIARVIII</sequence>
<dbReference type="Proteomes" id="UP000663860">
    <property type="component" value="Unassembled WGS sequence"/>
</dbReference>
<evidence type="ECO:0000313" key="2">
    <source>
        <dbReference type="Proteomes" id="UP000663860"/>
    </source>
</evidence>
<protein>
    <submittedName>
        <fullName evidence="1">Uncharacterized protein</fullName>
    </submittedName>
</protein>